<name>L0H0A0_9GAMM</name>
<dbReference type="EMBL" id="CP003051">
    <property type="protein sequence ID" value="AGA91050.1"/>
    <property type="molecule type" value="Genomic_DNA"/>
</dbReference>
<accession>L0H0A0</accession>
<organism evidence="1 2">
    <name type="scientific">Thioflavicoccus mobilis 8321</name>
    <dbReference type="NCBI Taxonomy" id="765912"/>
    <lineage>
        <taxon>Bacteria</taxon>
        <taxon>Pseudomonadati</taxon>
        <taxon>Pseudomonadota</taxon>
        <taxon>Gammaproteobacteria</taxon>
        <taxon>Chromatiales</taxon>
        <taxon>Chromatiaceae</taxon>
        <taxon>Thioflavicoccus</taxon>
    </lineage>
</organism>
<protein>
    <submittedName>
        <fullName evidence="1">Uncharacterized protein</fullName>
    </submittedName>
</protein>
<dbReference type="KEGG" id="tmb:Thimo_2307"/>
<reference evidence="1 2" key="1">
    <citation type="submission" date="2011-09" db="EMBL/GenBank/DDBJ databases">
        <title>Complete sequence of chromosome of Thioflavicoccus mobilis 8321.</title>
        <authorList>
            <consortium name="US DOE Joint Genome Institute"/>
            <person name="Lucas S."/>
            <person name="Han J."/>
            <person name="Lapidus A."/>
            <person name="Cheng J.-F."/>
            <person name="Goodwin L."/>
            <person name="Pitluck S."/>
            <person name="Peters L."/>
            <person name="Ovchinnikova G."/>
            <person name="Lu M."/>
            <person name="Detter J.C."/>
            <person name="Han C."/>
            <person name="Tapia R."/>
            <person name="Land M."/>
            <person name="Hauser L."/>
            <person name="Kyrpides N."/>
            <person name="Ivanova N."/>
            <person name="Pagani I."/>
            <person name="Vogl K."/>
            <person name="Liu Z."/>
            <person name="Imhoff J."/>
            <person name="Thiel V."/>
            <person name="Frigaard N.-U."/>
            <person name="Bryant D."/>
            <person name="Woyke T."/>
        </authorList>
    </citation>
    <scope>NUCLEOTIDE SEQUENCE [LARGE SCALE GENOMIC DNA]</scope>
    <source>
        <strain evidence="1 2">8321</strain>
    </source>
</reference>
<evidence type="ECO:0000313" key="2">
    <source>
        <dbReference type="Proteomes" id="UP000010816"/>
    </source>
</evidence>
<sequence length="239" mass="26238">MEEMSTLDEPGQIYYVTEARNATLRELLRMSAPTVSGKLGAIFLKILKPANPPQIGMAFNNLLRCSVADIPELKSMFDSIITSLAQLSFSPAIAARLPILGEGSCCSLALLGETPNMYANIVYSKAWANGQEYDESGLSFISRGATTVWVTSGLARTLDSPQVFNVVHYPNHSPESLYEAHCERIKAVPPETLRAFDIENLWLALCENEAMITEFNTGRGVFRPMTTTELKAITKGKKA</sequence>
<keyword evidence="2" id="KW-1185">Reference proteome</keyword>
<gene>
    <name evidence="1" type="ORF">Thimo_2307</name>
</gene>
<dbReference type="HOGENOM" id="CLU_1160678_0_0_6"/>
<evidence type="ECO:0000313" key="1">
    <source>
        <dbReference type="EMBL" id="AGA91050.1"/>
    </source>
</evidence>
<dbReference type="RefSeq" id="WP_015281185.1">
    <property type="nucleotide sequence ID" value="NC_019940.1"/>
</dbReference>
<proteinExistence type="predicted"/>
<dbReference type="Proteomes" id="UP000010816">
    <property type="component" value="Chromosome"/>
</dbReference>
<dbReference type="AlphaFoldDB" id="L0H0A0"/>